<sequence>MAGPVGQAGQALPLTDDGVVRMDISEGAGAAGRSPGSVGPGAVGEWWHADLAMVERILALSPAGMAVLDRELRFVWVNEALERLGGVPRDQRLGKRLRDVLPVLDLRLDVEEVESRTREVLDTGQPLVDHLIRGGTKAHPHRPHAYSLSVFRLHDAENRVLGVSFMVLDVTDRWRARDRLALLNEVGAQTGSTLDVMHTAQTLADISVPRLADFVAVDLLESVIRGDTPRPGAHLHPPRMRRAGQQSINAGCPESVAATGEAVDFHPHSPERQCMQDGRSRLEAMPGASTSSWFATDPARAAKIHEFGYCSLILVPVRALGEVLGVVRFIRWQLRDPFEQDDLLLAEEVVARAAVSLDNARRYTRQHSTALALQRSLLPRSLTGGSTLDIAWRYLPAHASDGAGGDWFDVIPLSGARVAMVVGDVVGHGIDAAATMGRLRTTVRTLADIDLPPDELLAHLDDLVLRLIDEEQTADPSLTPAALGATCLYAVYDPATRKCTMARAGHPPAAVITPDGSVSFPDLPAGPPLGLGALPFESAEFEVVDGSVLALYTDGLIATRDQDIDLGLTRLRTALASPDARLDDLCGTVLDTVLTGGPDDDVALLLARTHALHEDQVATWELTSRPSVVADARALTAECLTAWGLDGLLFTFELIVSELVTNAIRYGDGHIRLRLIRQDTLICEVSDASSSAPRMRHARTTDEGGRGLFLVAQLALRWGTRYTADGKIVWAEEELPDPDLPEDLPVDGAPYRAA</sequence>
<dbReference type="PANTHER" id="PTHR43156">
    <property type="entry name" value="STAGE II SPORULATION PROTEIN E-RELATED"/>
    <property type="match status" value="1"/>
</dbReference>
<dbReference type="GO" id="GO:0016791">
    <property type="term" value="F:phosphatase activity"/>
    <property type="evidence" value="ECO:0007669"/>
    <property type="project" value="TreeGrafter"/>
</dbReference>
<dbReference type="AlphaFoldDB" id="A0A640UL17"/>
<dbReference type="InterPro" id="IPR001932">
    <property type="entry name" value="PPM-type_phosphatase-like_dom"/>
</dbReference>
<evidence type="ECO:0000313" key="4">
    <source>
        <dbReference type="Proteomes" id="UP000431826"/>
    </source>
</evidence>
<dbReference type="InterPro" id="IPR013656">
    <property type="entry name" value="PAS_4"/>
</dbReference>
<evidence type="ECO:0000256" key="1">
    <source>
        <dbReference type="ARBA" id="ARBA00022801"/>
    </source>
</evidence>
<dbReference type="Proteomes" id="UP000431826">
    <property type="component" value="Unassembled WGS sequence"/>
</dbReference>
<dbReference type="SUPFAM" id="SSF55781">
    <property type="entry name" value="GAF domain-like"/>
    <property type="match status" value="1"/>
</dbReference>
<dbReference type="InterPro" id="IPR036890">
    <property type="entry name" value="HATPase_C_sf"/>
</dbReference>
<dbReference type="SMART" id="SM00091">
    <property type="entry name" value="PAS"/>
    <property type="match status" value="1"/>
</dbReference>
<dbReference type="FunFam" id="3.30.450.40:FF:000035">
    <property type="entry name" value="PAS sensor protein"/>
    <property type="match status" value="1"/>
</dbReference>
<dbReference type="EMBL" id="BLIR01000001">
    <property type="protein sequence ID" value="GFE36733.1"/>
    <property type="molecule type" value="Genomic_DNA"/>
</dbReference>
<dbReference type="InterPro" id="IPR052016">
    <property type="entry name" value="Bact_Sigma-Reg"/>
</dbReference>
<dbReference type="FunFam" id="3.60.40.10:FF:000031">
    <property type="entry name" value="PAS sensor protein"/>
    <property type="match status" value="1"/>
</dbReference>
<dbReference type="InterPro" id="IPR029016">
    <property type="entry name" value="GAF-like_dom_sf"/>
</dbReference>
<keyword evidence="4" id="KW-1185">Reference proteome</keyword>
<dbReference type="Pfam" id="PF13581">
    <property type="entry name" value="HATPase_c_2"/>
    <property type="match status" value="1"/>
</dbReference>
<dbReference type="SMART" id="SM00331">
    <property type="entry name" value="PP2C_SIG"/>
    <property type="match status" value="1"/>
</dbReference>
<dbReference type="InterPro" id="IPR003594">
    <property type="entry name" value="HATPase_dom"/>
</dbReference>
<dbReference type="NCBIfam" id="TIGR00229">
    <property type="entry name" value="sensory_box"/>
    <property type="match status" value="1"/>
</dbReference>
<dbReference type="SUPFAM" id="SSF81606">
    <property type="entry name" value="PP2C-like"/>
    <property type="match status" value="1"/>
</dbReference>
<dbReference type="PANTHER" id="PTHR43156:SF2">
    <property type="entry name" value="STAGE II SPORULATION PROTEIN E"/>
    <property type="match status" value="1"/>
</dbReference>
<dbReference type="SUPFAM" id="SSF55874">
    <property type="entry name" value="ATPase domain of HSP90 chaperone/DNA topoisomerase II/histidine kinase"/>
    <property type="match status" value="1"/>
</dbReference>
<dbReference type="Gene3D" id="3.60.40.10">
    <property type="entry name" value="PPM-type phosphatase domain"/>
    <property type="match status" value="1"/>
</dbReference>
<dbReference type="PROSITE" id="PS50112">
    <property type="entry name" value="PAS"/>
    <property type="match status" value="1"/>
</dbReference>
<evidence type="ECO:0000259" key="2">
    <source>
        <dbReference type="PROSITE" id="PS50112"/>
    </source>
</evidence>
<dbReference type="Pfam" id="PF07228">
    <property type="entry name" value="SpoIIE"/>
    <property type="match status" value="1"/>
</dbReference>
<proteinExistence type="predicted"/>
<dbReference type="InterPro" id="IPR035965">
    <property type="entry name" value="PAS-like_dom_sf"/>
</dbReference>
<comment type="caution">
    <text evidence="3">The sequence shown here is derived from an EMBL/GenBank/DDBJ whole genome shotgun (WGS) entry which is preliminary data.</text>
</comment>
<dbReference type="InterPro" id="IPR000014">
    <property type="entry name" value="PAS"/>
</dbReference>
<dbReference type="InterPro" id="IPR036457">
    <property type="entry name" value="PPM-type-like_dom_sf"/>
</dbReference>
<gene>
    <name evidence="3" type="ORF">Stube_14060</name>
</gene>
<name>A0A640UL17_9ACTN</name>
<dbReference type="SUPFAM" id="SSF55785">
    <property type="entry name" value="PYP-like sensor domain (PAS domain)"/>
    <property type="match status" value="1"/>
</dbReference>
<evidence type="ECO:0000313" key="3">
    <source>
        <dbReference type="EMBL" id="GFE36733.1"/>
    </source>
</evidence>
<keyword evidence="1" id="KW-0378">Hydrolase</keyword>
<dbReference type="Gene3D" id="3.30.450.20">
    <property type="entry name" value="PAS domain"/>
    <property type="match status" value="1"/>
</dbReference>
<protein>
    <recommendedName>
        <fullName evidence="2">PAS domain-containing protein</fullName>
    </recommendedName>
</protein>
<dbReference type="Pfam" id="PF08448">
    <property type="entry name" value="PAS_4"/>
    <property type="match status" value="1"/>
</dbReference>
<dbReference type="CDD" id="cd00130">
    <property type="entry name" value="PAS"/>
    <property type="match status" value="1"/>
</dbReference>
<dbReference type="InterPro" id="IPR003018">
    <property type="entry name" value="GAF"/>
</dbReference>
<accession>A0A640UL17</accession>
<dbReference type="Gene3D" id="3.30.565.10">
    <property type="entry name" value="Histidine kinase-like ATPase, C-terminal domain"/>
    <property type="match status" value="1"/>
</dbReference>
<dbReference type="FunFam" id="3.30.565.10:FF:000028">
    <property type="entry name" value="PAS sensor protein"/>
    <property type="match status" value="1"/>
</dbReference>
<dbReference type="Gene3D" id="3.30.450.40">
    <property type="match status" value="1"/>
</dbReference>
<reference evidence="3 4" key="1">
    <citation type="submission" date="2019-12" db="EMBL/GenBank/DDBJ databases">
        <title>Whole genome shotgun sequence of Streptomyces tubercidicus NBRC 13090.</title>
        <authorList>
            <person name="Ichikawa N."/>
            <person name="Kimura A."/>
            <person name="Kitahashi Y."/>
            <person name="Komaki H."/>
            <person name="Tamura T."/>
        </authorList>
    </citation>
    <scope>NUCLEOTIDE SEQUENCE [LARGE SCALE GENOMIC DNA]</scope>
    <source>
        <strain evidence="3 4">NBRC 13090</strain>
    </source>
</reference>
<organism evidence="3 4">
    <name type="scientific">Streptomyces tubercidicus</name>
    <dbReference type="NCBI Taxonomy" id="47759"/>
    <lineage>
        <taxon>Bacteria</taxon>
        <taxon>Bacillati</taxon>
        <taxon>Actinomycetota</taxon>
        <taxon>Actinomycetes</taxon>
        <taxon>Kitasatosporales</taxon>
        <taxon>Streptomycetaceae</taxon>
        <taxon>Streptomyces</taxon>
    </lineage>
</organism>
<feature type="domain" description="PAS" evidence="2">
    <location>
        <begin position="50"/>
        <end position="124"/>
    </location>
</feature>
<dbReference type="Pfam" id="PF01590">
    <property type="entry name" value="GAF"/>
    <property type="match status" value="1"/>
</dbReference>
<dbReference type="CDD" id="cd16936">
    <property type="entry name" value="HATPase_RsbW-like"/>
    <property type="match status" value="1"/>
</dbReference>